<feature type="domain" description="DUF6818" evidence="2">
    <location>
        <begin position="30"/>
        <end position="114"/>
    </location>
</feature>
<dbReference type="InterPro" id="IPR049203">
    <property type="entry name" value="DUF6818"/>
</dbReference>
<evidence type="ECO:0000313" key="6">
    <source>
        <dbReference type="Proteomes" id="UP000434957"/>
    </source>
</evidence>
<reference evidence="4 6" key="1">
    <citation type="submission" date="2018-08" db="EMBL/GenBank/DDBJ databases">
        <title>Genomic investigation of the strawberry pathogen Phytophthora fragariae indicates pathogenicity is determined by transcriptional variation in three key races.</title>
        <authorList>
            <person name="Adams T.M."/>
            <person name="Armitage A.D."/>
            <person name="Sobczyk M.K."/>
            <person name="Bates H.J."/>
            <person name="Dunwell J.M."/>
            <person name="Nellist C.F."/>
            <person name="Harrison R.J."/>
        </authorList>
    </citation>
    <scope>NUCLEOTIDE SEQUENCE [LARGE SCALE GENOMIC DNA]</scope>
    <source>
        <strain evidence="3 5">SCRP249</strain>
        <strain evidence="4 6">SCRP333</strain>
    </source>
</reference>
<proteinExistence type="predicted"/>
<comment type="caution">
    <text evidence="4">The sequence shown here is derived from an EMBL/GenBank/DDBJ whole genome shotgun (WGS) entry which is preliminary data.</text>
</comment>
<feature type="compositionally biased region" description="Polar residues" evidence="1">
    <location>
        <begin position="266"/>
        <end position="275"/>
    </location>
</feature>
<evidence type="ECO:0000313" key="4">
    <source>
        <dbReference type="EMBL" id="KAE9302293.1"/>
    </source>
</evidence>
<keyword evidence="6" id="KW-1185">Reference proteome</keyword>
<feature type="compositionally biased region" description="Polar residues" evidence="1">
    <location>
        <begin position="286"/>
        <end position="295"/>
    </location>
</feature>
<sequence length="367" mass="39772">MVARGRRAGYLNYSVREQMLICTLADRFKPIGRNMWEALAVEYNAQRARRWMARDFDSLHRKFRSLYSKPKPSGVYSDLPPKLQVIHHAQEIQVAIDIKGGVTTSHDGRDRGKDGLQLLQDIDDALGNDSASEDGDEPDTQRESDEEDDDSADLEEQGGHQSTESAPPRREEDSQDPQTALCEPREAVVPAVGSVMTSRGVFDASIANDVWSDEDLEEEKAPVGATEADEVSLVEAATASPSLDSQTRATVAGQQPRANTPKAALTSVSRPTSITPKGVVAKSTPRKTASAESTPPQYPSSFLAPLPTIESNGKAGSTRPVGRPKGKKRAPRPTFASPDGPPLERDPENAARDKIEEDRGNASFGSD</sequence>
<dbReference type="PANTHER" id="PTHR34409">
    <property type="entry name" value="SET DOMAIN-CONTAINING PROTEIN"/>
    <property type="match status" value="1"/>
</dbReference>
<evidence type="ECO:0000256" key="1">
    <source>
        <dbReference type="SAM" id="MobiDB-lite"/>
    </source>
</evidence>
<accession>A0A6A4DHA4</accession>
<dbReference type="Proteomes" id="UP000429607">
    <property type="component" value="Unassembled WGS sequence"/>
</dbReference>
<dbReference type="Pfam" id="PF20681">
    <property type="entry name" value="DUF6818"/>
    <property type="match status" value="1"/>
</dbReference>
<feature type="region of interest" description="Disordered" evidence="1">
    <location>
        <begin position="126"/>
        <end position="187"/>
    </location>
</feature>
<dbReference type="PANTHER" id="PTHR34409:SF1">
    <property type="entry name" value="MYB-LIKE DOMAIN-CONTAINING PROTEIN"/>
    <property type="match status" value="1"/>
</dbReference>
<protein>
    <recommendedName>
        <fullName evidence="2">DUF6818 domain-containing protein</fullName>
    </recommendedName>
</protein>
<dbReference type="EMBL" id="QXFV01002397">
    <property type="protein sequence ID" value="KAE8988428.1"/>
    <property type="molecule type" value="Genomic_DNA"/>
</dbReference>
<dbReference type="AlphaFoldDB" id="A0A6A4DHA4"/>
<feature type="compositionally biased region" description="Basic residues" evidence="1">
    <location>
        <begin position="322"/>
        <end position="331"/>
    </location>
</feature>
<evidence type="ECO:0000313" key="5">
    <source>
        <dbReference type="Proteomes" id="UP000429607"/>
    </source>
</evidence>
<organism evidence="4 6">
    <name type="scientific">Phytophthora rubi</name>
    <dbReference type="NCBI Taxonomy" id="129364"/>
    <lineage>
        <taxon>Eukaryota</taxon>
        <taxon>Sar</taxon>
        <taxon>Stramenopiles</taxon>
        <taxon>Oomycota</taxon>
        <taxon>Peronosporomycetes</taxon>
        <taxon>Peronosporales</taxon>
        <taxon>Peronosporaceae</taxon>
        <taxon>Phytophthora</taxon>
    </lineage>
</organism>
<evidence type="ECO:0000313" key="3">
    <source>
        <dbReference type="EMBL" id="KAE8988428.1"/>
    </source>
</evidence>
<name>A0A6A4DHA4_9STRA</name>
<feature type="region of interest" description="Disordered" evidence="1">
    <location>
        <begin position="205"/>
        <end position="367"/>
    </location>
</feature>
<evidence type="ECO:0000259" key="2">
    <source>
        <dbReference type="Pfam" id="PF20681"/>
    </source>
</evidence>
<feature type="compositionally biased region" description="Acidic residues" evidence="1">
    <location>
        <begin position="126"/>
        <end position="156"/>
    </location>
</feature>
<dbReference type="Proteomes" id="UP000434957">
    <property type="component" value="Unassembled WGS sequence"/>
</dbReference>
<dbReference type="EMBL" id="QXFT01002191">
    <property type="protein sequence ID" value="KAE9302293.1"/>
    <property type="molecule type" value="Genomic_DNA"/>
</dbReference>
<feature type="compositionally biased region" description="Polar residues" evidence="1">
    <location>
        <begin position="239"/>
        <end position="258"/>
    </location>
</feature>
<feature type="compositionally biased region" description="Basic and acidic residues" evidence="1">
    <location>
        <begin position="342"/>
        <end position="360"/>
    </location>
</feature>
<gene>
    <name evidence="3" type="ORF">PR001_g22041</name>
    <name evidence="4" type="ORF">PR003_g22300</name>
</gene>